<keyword evidence="10" id="KW-0805">Transcription regulation</keyword>
<dbReference type="GO" id="GO:0046015">
    <property type="term" value="P:regulation of transcription by glucose"/>
    <property type="evidence" value="ECO:0007669"/>
    <property type="project" value="TreeGrafter"/>
</dbReference>
<keyword evidence="4" id="KW-0678">Repressor</keyword>
<dbReference type="Gene3D" id="1.10.10.2150">
    <property type="entry name" value="Ribosomal RNA-processing protein 8, N-terminal domain"/>
    <property type="match status" value="1"/>
</dbReference>
<keyword evidence="6 13" id="KW-0489">Methyltransferase</keyword>
<sequence length="311" mass="35646">MRAESKSKKMKHNKNKMSNKKHVMKKKKPVTKPNIIQKNAKRKKKNKKRGGLEIPLCTQMGINVIDKEPPKFVDKKEKIKKPFPTLAERMIMKLKAARFRYINEQLYTQSGEDAVDHFSQNPEDFEAYHEGFQHQVSKWPINPLDSIVKSIKKMLQRKELPPKCSIADFGCGDAKLADALTDLKVHSFDLVAVNSKVTACNMSHVPLPSESVDVAVFCLSLMGTDLTSYIKEANRVLKPKGIMKIAEVESRFDKVSDFIENVERCGFLCTKRDSTKRLFVFLDFEKAASLSKNQKRKLPELTLKPCLYKKR</sequence>
<dbReference type="EMBL" id="OU963870">
    <property type="protein sequence ID" value="CAH0395670.1"/>
    <property type="molecule type" value="Genomic_DNA"/>
</dbReference>
<keyword evidence="8 13" id="KW-0949">S-adenosyl-L-methionine</keyword>
<evidence type="ECO:0000313" key="15">
    <source>
        <dbReference type="EMBL" id="CAH0395670.1"/>
    </source>
</evidence>
<evidence type="ECO:0000313" key="16">
    <source>
        <dbReference type="Proteomes" id="UP001152759"/>
    </source>
</evidence>
<gene>
    <name evidence="15" type="ORF">BEMITA_LOCUS13832</name>
</gene>
<evidence type="ECO:0000256" key="6">
    <source>
        <dbReference type="ARBA" id="ARBA00022603"/>
    </source>
</evidence>
<dbReference type="InterPro" id="IPR042036">
    <property type="entry name" value="RRP8_N"/>
</dbReference>
<protein>
    <recommendedName>
        <fullName evidence="3 13">Ribosomal RNA-processing protein 8</fullName>
        <ecNumber evidence="13">2.1.1.-</ecNumber>
    </recommendedName>
</protein>
<dbReference type="SUPFAM" id="SSF53335">
    <property type="entry name" value="S-adenosyl-L-methionine-dependent methyltransferases"/>
    <property type="match status" value="1"/>
</dbReference>
<dbReference type="InterPro" id="IPR029063">
    <property type="entry name" value="SAM-dependent_MTases_sf"/>
</dbReference>
<organism evidence="15 16">
    <name type="scientific">Bemisia tabaci</name>
    <name type="common">Sweetpotato whitefly</name>
    <name type="synonym">Aleurodes tabaci</name>
    <dbReference type="NCBI Taxonomy" id="7038"/>
    <lineage>
        <taxon>Eukaryota</taxon>
        <taxon>Metazoa</taxon>
        <taxon>Ecdysozoa</taxon>
        <taxon>Arthropoda</taxon>
        <taxon>Hexapoda</taxon>
        <taxon>Insecta</taxon>
        <taxon>Pterygota</taxon>
        <taxon>Neoptera</taxon>
        <taxon>Paraneoptera</taxon>
        <taxon>Hemiptera</taxon>
        <taxon>Sternorrhyncha</taxon>
        <taxon>Aleyrodoidea</taxon>
        <taxon>Aleyrodidae</taxon>
        <taxon>Aleyrodinae</taxon>
        <taxon>Bemisia</taxon>
    </lineage>
</organism>
<evidence type="ECO:0000256" key="5">
    <source>
        <dbReference type="ARBA" id="ARBA00022552"/>
    </source>
</evidence>
<evidence type="ECO:0000256" key="1">
    <source>
        <dbReference type="ARBA" id="ARBA00004604"/>
    </source>
</evidence>
<evidence type="ECO:0000256" key="12">
    <source>
        <dbReference type="ARBA" id="ARBA00023242"/>
    </source>
</evidence>
<comment type="subcellular location">
    <subcellularLocation>
        <location evidence="1 13">Nucleus</location>
        <location evidence="1 13">Nucleolus</location>
    </subcellularLocation>
</comment>
<feature type="compositionally biased region" description="Basic residues" evidence="14">
    <location>
        <begin position="39"/>
        <end position="49"/>
    </location>
</feature>
<dbReference type="GO" id="GO:0005677">
    <property type="term" value="C:chromatin silencing complex"/>
    <property type="evidence" value="ECO:0007669"/>
    <property type="project" value="TreeGrafter"/>
</dbReference>
<evidence type="ECO:0000256" key="10">
    <source>
        <dbReference type="ARBA" id="ARBA00023015"/>
    </source>
</evidence>
<dbReference type="GO" id="GO:0000183">
    <property type="term" value="P:rDNA heterochromatin formation"/>
    <property type="evidence" value="ECO:0007669"/>
    <property type="project" value="TreeGrafter"/>
</dbReference>
<accession>A0A9P0F7H8</accession>
<evidence type="ECO:0000256" key="4">
    <source>
        <dbReference type="ARBA" id="ARBA00022491"/>
    </source>
</evidence>
<dbReference type="GO" id="GO:0032259">
    <property type="term" value="P:methylation"/>
    <property type="evidence" value="ECO:0007669"/>
    <property type="project" value="UniProtKB-KW"/>
</dbReference>
<dbReference type="FunFam" id="3.40.50.150:FF:000068">
    <property type="entry name" value="Ribosomal RNA-processing protein 8"/>
    <property type="match status" value="1"/>
</dbReference>
<dbReference type="GO" id="GO:0005730">
    <property type="term" value="C:nucleolus"/>
    <property type="evidence" value="ECO:0007669"/>
    <property type="project" value="UniProtKB-SubCell"/>
</dbReference>
<evidence type="ECO:0000256" key="13">
    <source>
        <dbReference type="RuleBase" id="RU365074"/>
    </source>
</evidence>
<keyword evidence="5 13" id="KW-0698">rRNA processing</keyword>
<evidence type="ECO:0000256" key="14">
    <source>
        <dbReference type="SAM" id="MobiDB-lite"/>
    </source>
</evidence>
<dbReference type="Proteomes" id="UP001152759">
    <property type="component" value="Chromosome 9"/>
</dbReference>
<feature type="region of interest" description="Disordered" evidence="14">
    <location>
        <begin position="1"/>
        <end position="50"/>
    </location>
</feature>
<dbReference type="GO" id="GO:0008168">
    <property type="term" value="F:methyltransferase activity"/>
    <property type="evidence" value="ECO:0007669"/>
    <property type="project" value="UniProtKB-KW"/>
</dbReference>
<feature type="compositionally biased region" description="Basic residues" evidence="14">
    <location>
        <begin position="8"/>
        <end position="30"/>
    </location>
</feature>
<comment type="function">
    <text evidence="13">Probable methyltransferase required to silence rDNA.</text>
</comment>
<dbReference type="Pfam" id="PF05148">
    <property type="entry name" value="Methyltransf_8"/>
    <property type="match status" value="1"/>
</dbReference>
<dbReference type="AlphaFoldDB" id="A0A9P0F7H8"/>
<keyword evidence="9" id="KW-0156">Chromatin regulator</keyword>
<dbReference type="EC" id="2.1.1.-" evidence="13"/>
<reference evidence="15" key="1">
    <citation type="submission" date="2021-12" db="EMBL/GenBank/DDBJ databases">
        <authorList>
            <person name="King R."/>
        </authorList>
    </citation>
    <scope>NUCLEOTIDE SEQUENCE</scope>
</reference>
<dbReference type="GO" id="GO:0006364">
    <property type="term" value="P:rRNA processing"/>
    <property type="evidence" value="ECO:0007669"/>
    <property type="project" value="UniProtKB-UniRule"/>
</dbReference>
<dbReference type="GO" id="GO:0042149">
    <property type="term" value="P:cellular response to glucose starvation"/>
    <property type="evidence" value="ECO:0007669"/>
    <property type="project" value="TreeGrafter"/>
</dbReference>
<dbReference type="FunFam" id="1.10.10.2150:FF:000001">
    <property type="entry name" value="Ribosomal RNA-processing protein 8"/>
    <property type="match status" value="1"/>
</dbReference>
<dbReference type="GO" id="GO:0033553">
    <property type="term" value="C:rDNA heterochromatin"/>
    <property type="evidence" value="ECO:0007669"/>
    <property type="project" value="TreeGrafter"/>
</dbReference>
<dbReference type="Gene3D" id="3.40.50.150">
    <property type="entry name" value="Vaccinia Virus protein VP39"/>
    <property type="match status" value="1"/>
</dbReference>
<proteinExistence type="inferred from homology"/>
<dbReference type="PANTHER" id="PTHR12787:SF0">
    <property type="entry name" value="RIBOSOMAL RNA-PROCESSING PROTEIN 8"/>
    <property type="match status" value="1"/>
</dbReference>
<evidence type="ECO:0000256" key="3">
    <source>
        <dbReference type="ARBA" id="ARBA00020203"/>
    </source>
</evidence>
<dbReference type="PANTHER" id="PTHR12787">
    <property type="entry name" value="RIBOSOMAL RNA-PROCESSING PROTEIN 8"/>
    <property type="match status" value="1"/>
</dbReference>
<keyword evidence="16" id="KW-1185">Reference proteome</keyword>
<comment type="similarity">
    <text evidence="2 13">Belongs to the methyltransferase superfamily. RRP8 family.</text>
</comment>
<keyword evidence="12 13" id="KW-0539">Nucleus</keyword>
<evidence type="ECO:0000256" key="11">
    <source>
        <dbReference type="ARBA" id="ARBA00023163"/>
    </source>
</evidence>
<keyword evidence="11" id="KW-0804">Transcription</keyword>
<evidence type="ECO:0000256" key="2">
    <source>
        <dbReference type="ARBA" id="ARBA00006301"/>
    </source>
</evidence>
<evidence type="ECO:0000256" key="8">
    <source>
        <dbReference type="ARBA" id="ARBA00022691"/>
    </source>
</evidence>
<evidence type="ECO:0000256" key="7">
    <source>
        <dbReference type="ARBA" id="ARBA00022679"/>
    </source>
</evidence>
<dbReference type="KEGG" id="btab:109034838"/>
<dbReference type="InterPro" id="IPR007823">
    <property type="entry name" value="RRP8"/>
</dbReference>
<name>A0A9P0F7H8_BEMTA</name>
<evidence type="ECO:0000256" key="9">
    <source>
        <dbReference type="ARBA" id="ARBA00022853"/>
    </source>
</evidence>
<keyword evidence="7 13" id="KW-0808">Transferase</keyword>